<feature type="compositionally biased region" description="Gly residues" evidence="1">
    <location>
        <begin position="35"/>
        <end position="59"/>
    </location>
</feature>
<keyword evidence="3" id="KW-1185">Reference proteome</keyword>
<dbReference type="EMBL" id="CP097504">
    <property type="protein sequence ID" value="URD88519.1"/>
    <property type="molecule type" value="Genomic_DNA"/>
</dbReference>
<proteinExistence type="predicted"/>
<feature type="compositionally biased region" description="Low complexity" evidence="1">
    <location>
        <begin position="25"/>
        <end position="34"/>
    </location>
</feature>
<organism evidence="2 3">
    <name type="scientific">Musa troglodytarum</name>
    <name type="common">fe'i banana</name>
    <dbReference type="NCBI Taxonomy" id="320322"/>
    <lineage>
        <taxon>Eukaryota</taxon>
        <taxon>Viridiplantae</taxon>
        <taxon>Streptophyta</taxon>
        <taxon>Embryophyta</taxon>
        <taxon>Tracheophyta</taxon>
        <taxon>Spermatophyta</taxon>
        <taxon>Magnoliopsida</taxon>
        <taxon>Liliopsida</taxon>
        <taxon>Zingiberales</taxon>
        <taxon>Musaceae</taxon>
        <taxon>Musa</taxon>
    </lineage>
</organism>
<evidence type="ECO:0000256" key="1">
    <source>
        <dbReference type="SAM" id="MobiDB-lite"/>
    </source>
</evidence>
<dbReference type="AlphaFoldDB" id="A0A9E7F2G3"/>
<protein>
    <submittedName>
        <fullName evidence="2">Uncharacterized protein</fullName>
    </submittedName>
</protein>
<gene>
    <name evidence="2" type="ORF">MUK42_25937</name>
</gene>
<evidence type="ECO:0000313" key="2">
    <source>
        <dbReference type="EMBL" id="URD88519.1"/>
    </source>
</evidence>
<name>A0A9E7F2G3_9LILI</name>
<dbReference type="Proteomes" id="UP001055439">
    <property type="component" value="Chromosome 2"/>
</dbReference>
<reference evidence="2" key="1">
    <citation type="submission" date="2022-05" db="EMBL/GenBank/DDBJ databases">
        <title>The Musa troglodytarum L. genome provides insights into the mechanism of non-climacteric behaviour and enrichment of carotenoids.</title>
        <authorList>
            <person name="Wang J."/>
        </authorList>
    </citation>
    <scope>NUCLEOTIDE SEQUENCE</scope>
    <source>
        <tissue evidence="2">Leaf</tissue>
    </source>
</reference>
<evidence type="ECO:0000313" key="3">
    <source>
        <dbReference type="Proteomes" id="UP001055439"/>
    </source>
</evidence>
<sequence length="282" mass="30094">MEEAAGLIALTAASVEDDEIDDGVAGKLAASDDSAGGGSRGGGSDIAGGGSTAEVGGGNSNRKGDWWKSRRPSSSRKPTEPLSPPLASKNPPGSGKVDGIWEENGGGIAAADASISSSRFSTIIASPTSGGLKTPSNSNFDILGRSTTYGKVKCEYQGRSITGRRRRRVQRQAVRYGRDLEGVKELNHRLHDPNLHLHALDVFRGLPHQPFELQGFTICHQLLEQSKPPLEASRSSVFRAHVDNPLDRLCFHCRRARLIEATLPSGHLQLSAAMDQTILLLL</sequence>
<feature type="region of interest" description="Disordered" evidence="1">
    <location>
        <begin position="24"/>
        <end position="103"/>
    </location>
</feature>
<accession>A0A9E7F2G3</accession>